<comment type="caution">
    <text evidence="1">The sequence shown here is derived from an EMBL/GenBank/DDBJ whole genome shotgun (WGS) entry which is preliminary data.</text>
</comment>
<dbReference type="Proteomes" id="UP001212170">
    <property type="component" value="Unassembled WGS sequence"/>
</dbReference>
<dbReference type="EMBL" id="JAMZNK010000003">
    <property type="protein sequence ID" value="MDA6068627.1"/>
    <property type="molecule type" value="Genomic_DNA"/>
</dbReference>
<dbReference type="RefSeq" id="WP_271334493.1">
    <property type="nucleotide sequence ID" value="NZ_JAMZNK010000003.1"/>
</dbReference>
<organism evidence="1 2">
    <name type="scientific">Flavobacterium azizsancarii</name>
    <dbReference type="NCBI Taxonomy" id="2961580"/>
    <lineage>
        <taxon>Bacteria</taxon>
        <taxon>Pseudomonadati</taxon>
        <taxon>Bacteroidota</taxon>
        <taxon>Flavobacteriia</taxon>
        <taxon>Flavobacteriales</taxon>
        <taxon>Flavobacteriaceae</taxon>
        <taxon>Flavobacterium</taxon>
    </lineage>
</organism>
<accession>A0ABT4W8P9</accession>
<evidence type="ECO:0000313" key="2">
    <source>
        <dbReference type="Proteomes" id="UP001212170"/>
    </source>
</evidence>
<name>A0ABT4W8P9_9FLAO</name>
<sequence length="51" mass="5774">MTLLFILDCVRDGSDILLRYYKPLAKQTNISIAKDLAYSPTRRETPKSSIG</sequence>
<evidence type="ECO:0000313" key="1">
    <source>
        <dbReference type="EMBL" id="MDA6068627.1"/>
    </source>
</evidence>
<reference evidence="1 2" key="1">
    <citation type="journal article" date="2023" name="Chemosphere">
        <title>Whole genome analysis of Flavobacterium aziz-sancarii sp. nov., isolated from Ardley Island (Antarctica), revealed a rich resistome and bioremediation potential.</title>
        <authorList>
            <person name="Otur C."/>
            <person name="Okay S."/>
            <person name="Kurt-Kizildogan A."/>
        </authorList>
    </citation>
    <scope>NUCLEOTIDE SEQUENCE [LARGE SCALE GENOMIC DNA]</scope>
    <source>
        <strain evidence="1 2">AC</strain>
    </source>
</reference>
<gene>
    <name evidence="1" type="ORF">NJT12_03245</name>
</gene>
<protein>
    <submittedName>
        <fullName evidence="1">Uncharacterized protein</fullName>
    </submittedName>
</protein>
<proteinExistence type="predicted"/>
<keyword evidence="2" id="KW-1185">Reference proteome</keyword>